<feature type="binding site" evidence="10">
    <location>
        <position position="74"/>
    </location>
    <ligand>
        <name>pyridoxal 5'-phosphate</name>
        <dbReference type="ChEBI" id="CHEBI:597326"/>
    </ligand>
</feature>
<feature type="binding site" evidence="10">
    <location>
        <position position="266"/>
    </location>
    <ligand>
        <name>pyridoxal 5'-phosphate</name>
        <dbReference type="ChEBI" id="CHEBI:597326"/>
    </ligand>
</feature>
<evidence type="ECO:0000256" key="10">
    <source>
        <dbReference type="PIRSR" id="PIRSR605856-50"/>
    </source>
</evidence>
<feature type="domain" description="Tryptophan synthase beta chain-like PALP" evidence="13">
    <location>
        <begin position="7"/>
        <end position="292"/>
    </location>
</feature>
<dbReference type="EC" id="2.5.1.47" evidence="4 12"/>
<dbReference type="EMBL" id="DF967972">
    <property type="protein sequence ID" value="GAP13901.1"/>
    <property type="molecule type" value="Genomic_DNA"/>
</dbReference>
<dbReference type="InterPro" id="IPR005859">
    <property type="entry name" value="CysK"/>
</dbReference>
<keyword evidence="15" id="KW-1185">Reference proteome</keyword>
<protein>
    <recommendedName>
        <fullName evidence="4 12">Cysteine synthase</fullName>
        <ecNumber evidence="4 12">2.5.1.47</ecNumber>
    </recommendedName>
</protein>
<dbReference type="RefSeq" id="WP_075073203.1">
    <property type="nucleotide sequence ID" value="NZ_DF967972.1"/>
</dbReference>
<sequence length="310" mass="33105">MKIANNVTELVGNTPLVRINRLTEGSVADVVAKLEFYSPAHSVKDRIGVSMIEAAEKAGKIKPDTIILEPTSGNTGIALAMVSAARGYKCTLVMPETMSKERRMLLRAYGADLILTPGSEGMPGAIRKAEELAANDSRYFIPQQFNNPANPEVHRRTTAEEIWRDTDGKVDILVAGVGTGGTLTGISEVIKARKPSFQSIAVEPDASPVLSGGVKGPHPIQGLGAGFIPEVLNTKIYNEVIRVKGEDAFATARAMARREGLLVGISSGAATWAALQVSRRPENTGKLIIVIIPSFGERYLSTPLFADLAD</sequence>
<keyword evidence="6 12" id="KW-0808">Transferase</keyword>
<dbReference type="InterPro" id="IPR050214">
    <property type="entry name" value="Cys_Synth/Cystath_Beta-Synth"/>
</dbReference>
<evidence type="ECO:0000256" key="12">
    <source>
        <dbReference type="RuleBase" id="RU003985"/>
    </source>
</evidence>
<comment type="similarity">
    <text evidence="3 12">Belongs to the cysteine synthase/cystathionine beta-synthase family.</text>
</comment>
<evidence type="ECO:0000256" key="8">
    <source>
        <dbReference type="ARBA" id="ARBA00023192"/>
    </source>
</evidence>
<dbReference type="FunFam" id="3.40.50.1100:FF:000067">
    <property type="entry name" value="Cysteine synthase"/>
    <property type="match status" value="1"/>
</dbReference>
<gene>
    <name evidence="14" type="ORF">LARV_01660</name>
</gene>
<feature type="modified residue" description="N6-(pyridoxal phosphate)lysine" evidence="11">
    <location>
        <position position="44"/>
    </location>
</feature>
<reference evidence="14" key="1">
    <citation type="submission" date="2015-07" db="EMBL/GenBank/DDBJ databases">
        <title>Draft Genome Sequences of Anaerolinea thermolimosa IMO-1, Bellilinea caldifistulae GOMI-1, Leptolinea tardivitalis YMTK-2, Levilinea saccharolytica KIBI-1,Longilinea arvoryzae KOME-1, Previously Described as Members of the Anaerolineaceae (Chloroflexi).</title>
        <authorList>
            <person name="Sekiguchi Y."/>
            <person name="Ohashi A."/>
            <person name="Matsuura N."/>
            <person name="Tourlousse M.D."/>
        </authorList>
    </citation>
    <scope>NUCLEOTIDE SEQUENCE [LARGE SCALE GENOMIC DNA]</scope>
    <source>
        <strain evidence="14">KOME-1</strain>
    </source>
</reference>
<dbReference type="PROSITE" id="PS00901">
    <property type="entry name" value="CYS_SYNTHASE"/>
    <property type="match status" value="1"/>
</dbReference>
<evidence type="ECO:0000313" key="15">
    <source>
        <dbReference type="Proteomes" id="UP000055060"/>
    </source>
</evidence>
<dbReference type="PANTHER" id="PTHR10314">
    <property type="entry name" value="CYSTATHIONINE BETA-SYNTHASE"/>
    <property type="match status" value="1"/>
</dbReference>
<evidence type="ECO:0000313" key="14">
    <source>
        <dbReference type="EMBL" id="GAP13901.1"/>
    </source>
</evidence>
<organism evidence="14">
    <name type="scientific">Longilinea arvoryzae</name>
    <dbReference type="NCBI Taxonomy" id="360412"/>
    <lineage>
        <taxon>Bacteria</taxon>
        <taxon>Bacillati</taxon>
        <taxon>Chloroflexota</taxon>
        <taxon>Anaerolineae</taxon>
        <taxon>Anaerolineales</taxon>
        <taxon>Anaerolineaceae</taxon>
        <taxon>Longilinea</taxon>
    </lineage>
</organism>
<dbReference type="NCBIfam" id="TIGR01139">
    <property type="entry name" value="cysK"/>
    <property type="match status" value="1"/>
</dbReference>
<evidence type="ECO:0000256" key="3">
    <source>
        <dbReference type="ARBA" id="ARBA00007103"/>
    </source>
</evidence>
<dbReference type="AlphaFoldDB" id="A0A0S7BED5"/>
<comment type="catalytic activity">
    <reaction evidence="9 12">
        <text>O-acetyl-L-serine + hydrogen sulfide = L-cysteine + acetate</text>
        <dbReference type="Rhea" id="RHEA:14829"/>
        <dbReference type="ChEBI" id="CHEBI:29919"/>
        <dbReference type="ChEBI" id="CHEBI:30089"/>
        <dbReference type="ChEBI" id="CHEBI:35235"/>
        <dbReference type="ChEBI" id="CHEBI:58340"/>
        <dbReference type="EC" id="2.5.1.47"/>
    </reaction>
</comment>
<dbReference type="InterPro" id="IPR001216">
    <property type="entry name" value="P-phosphate_BS"/>
</dbReference>
<proteinExistence type="inferred from homology"/>
<evidence type="ECO:0000259" key="13">
    <source>
        <dbReference type="Pfam" id="PF00291"/>
    </source>
</evidence>
<dbReference type="Pfam" id="PF00291">
    <property type="entry name" value="PALP"/>
    <property type="match status" value="1"/>
</dbReference>
<dbReference type="NCBIfam" id="TIGR01136">
    <property type="entry name" value="cysKM"/>
    <property type="match status" value="1"/>
</dbReference>
<feature type="binding site" evidence="10">
    <location>
        <begin position="178"/>
        <end position="182"/>
    </location>
    <ligand>
        <name>pyridoxal 5'-phosphate</name>
        <dbReference type="ChEBI" id="CHEBI:597326"/>
    </ligand>
</feature>
<keyword evidence="8 12" id="KW-0198">Cysteine biosynthesis</keyword>
<keyword evidence="7 10" id="KW-0663">Pyridoxal phosphate</keyword>
<dbReference type="InterPro" id="IPR001926">
    <property type="entry name" value="TrpB-like_PALP"/>
</dbReference>
<evidence type="ECO:0000256" key="9">
    <source>
        <dbReference type="ARBA" id="ARBA00047931"/>
    </source>
</evidence>
<dbReference type="Proteomes" id="UP000055060">
    <property type="component" value="Unassembled WGS sequence"/>
</dbReference>
<evidence type="ECO:0000256" key="4">
    <source>
        <dbReference type="ARBA" id="ARBA00012681"/>
    </source>
</evidence>
<dbReference type="InterPro" id="IPR036052">
    <property type="entry name" value="TrpB-like_PALP_sf"/>
</dbReference>
<evidence type="ECO:0000256" key="7">
    <source>
        <dbReference type="ARBA" id="ARBA00022898"/>
    </source>
</evidence>
<accession>A0A0S7BED5</accession>
<evidence type="ECO:0000256" key="2">
    <source>
        <dbReference type="ARBA" id="ARBA00004962"/>
    </source>
</evidence>
<dbReference type="GO" id="GO:0005737">
    <property type="term" value="C:cytoplasm"/>
    <property type="evidence" value="ECO:0007669"/>
    <property type="project" value="UniProtKB-ARBA"/>
</dbReference>
<dbReference type="InterPro" id="IPR005856">
    <property type="entry name" value="Cys_synth"/>
</dbReference>
<dbReference type="GO" id="GO:0004124">
    <property type="term" value="F:cysteine synthase activity"/>
    <property type="evidence" value="ECO:0007669"/>
    <property type="project" value="UniProtKB-UniRule"/>
</dbReference>
<dbReference type="OrthoDB" id="9808024at2"/>
<evidence type="ECO:0000256" key="11">
    <source>
        <dbReference type="PIRSR" id="PIRSR605856-51"/>
    </source>
</evidence>
<evidence type="ECO:0000256" key="1">
    <source>
        <dbReference type="ARBA" id="ARBA00001933"/>
    </source>
</evidence>
<keyword evidence="5 12" id="KW-0028">Amino-acid biosynthesis</keyword>
<comment type="pathway">
    <text evidence="2">Amino-acid biosynthesis; L-cysteine biosynthesis; L-cysteine from L-serine: step 2/2.</text>
</comment>
<dbReference type="Gene3D" id="3.40.50.1100">
    <property type="match status" value="2"/>
</dbReference>
<evidence type="ECO:0000256" key="5">
    <source>
        <dbReference type="ARBA" id="ARBA00022605"/>
    </source>
</evidence>
<dbReference type="STRING" id="360412.LARV_01660"/>
<dbReference type="GO" id="GO:0006535">
    <property type="term" value="P:cysteine biosynthetic process from serine"/>
    <property type="evidence" value="ECO:0007669"/>
    <property type="project" value="UniProtKB-UniRule"/>
</dbReference>
<dbReference type="SUPFAM" id="SSF53686">
    <property type="entry name" value="Tryptophan synthase beta subunit-like PLP-dependent enzymes"/>
    <property type="match status" value="1"/>
</dbReference>
<evidence type="ECO:0000256" key="6">
    <source>
        <dbReference type="ARBA" id="ARBA00022679"/>
    </source>
</evidence>
<name>A0A0S7BED5_9CHLR</name>
<comment type="cofactor">
    <cofactor evidence="1 10 12">
        <name>pyridoxal 5'-phosphate</name>
        <dbReference type="ChEBI" id="CHEBI:597326"/>
    </cofactor>
</comment>
<dbReference type="CDD" id="cd01561">
    <property type="entry name" value="CBS_like"/>
    <property type="match status" value="1"/>
</dbReference>